<dbReference type="InterPro" id="IPR036097">
    <property type="entry name" value="HisK_dim/P_sf"/>
</dbReference>
<keyword evidence="8 9" id="KW-0472">Membrane</keyword>
<dbReference type="Gene3D" id="1.10.287.130">
    <property type="match status" value="1"/>
</dbReference>
<keyword evidence="9" id="KW-1133">Transmembrane helix</keyword>
<dbReference type="FunFam" id="3.30.565.10:FF:000006">
    <property type="entry name" value="Sensor histidine kinase WalK"/>
    <property type="match status" value="1"/>
</dbReference>
<dbReference type="Pfam" id="PF00512">
    <property type="entry name" value="HisKA"/>
    <property type="match status" value="1"/>
</dbReference>
<sequence>MFAKIRNRLTMVYAAVMVCFLISFIIASYTGLVWVLYREEQLDVEAFAKEEAHEHINVLRQKQLSANQPFVEDDEQNDGKLFHYVFDMNNQQVSASEPAPEVRAAIIESIGSWKGADGEAILTKLHLPSDNKNYFMICSLKVYEGDRALGTVFVGKDITSYCIMLKRLLLVLSTVCLLFLVIATFAGHVLAGRAIIPIKNSFSRQREFVADASHELRTPLSVMLSSVDAIRTDDENKFSTFSEQVLDDMKSEIKRMTKIVADLLTLARADAGATNLFKEKFDINNVAEKVIRSFQPVAAEKGIKLEFVGTNNLFIQADRERINQLFLILIDNALKFIQHEGAVILTVKQVTGSKRTVNIIVQDNGQGIPEDQQQLIFERFYRIDKARSRDAGGTGLGLSIAKWIVEAHGGTIKVESSVGVGSTFIVSLPS</sequence>
<evidence type="ECO:0000256" key="7">
    <source>
        <dbReference type="ARBA" id="ARBA00023012"/>
    </source>
</evidence>
<dbReference type="CDD" id="cd00082">
    <property type="entry name" value="HisKA"/>
    <property type="match status" value="1"/>
</dbReference>
<dbReference type="InterPro" id="IPR003661">
    <property type="entry name" value="HisK_dim/P_dom"/>
</dbReference>
<dbReference type="RefSeq" id="WP_084577380.1">
    <property type="nucleotide sequence ID" value="NZ_CP155572.1"/>
</dbReference>
<dbReference type="InterPro" id="IPR003594">
    <property type="entry name" value="HATPase_dom"/>
</dbReference>
<dbReference type="PANTHER" id="PTHR43711:SF1">
    <property type="entry name" value="HISTIDINE KINASE 1"/>
    <property type="match status" value="1"/>
</dbReference>
<dbReference type="STRING" id="112901.SAMN04488500_118121"/>
<comment type="catalytic activity">
    <reaction evidence="1">
        <text>ATP + protein L-histidine = ADP + protein N-phospho-L-histidine.</text>
        <dbReference type="EC" id="2.7.13.3"/>
    </reaction>
</comment>
<dbReference type="GO" id="GO:0016020">
    <property type="term" value="C:membrane"/>
    <property type="evidence" value="ECO:0007669"/>
    <property type="project" value="UniProtKB-SubCell"/>
</dbReference>
<evidence type="ECO:0000256" key="9">
    <source>
        <dbReference type="SAM" id="Phobius"/>
    </source>
</evidence>
<feature type="domain" description="Histidine kinase" evidence="10">
    <location>
        <begin position="211"/>
        <end position="430"/>
    </location>
</feature>
<dbReference type="SMART" id="SM00388">
    <property type="entry name" value="HisKA"/>
    <property type="match status" value="1"/>
</dbReference>
<dbReference type="SUPFAM" id="SSF55874">
    <property type="entry name" value="ATPase domain of HSP90 chaperone/DNA topoisomerase II/histidine kinase"/>
    <property type="match status" value="1"/>
</dbReference>
<dbReference type="FunFam" id="1.10.287.130:FF:000001">
    <property type="entry name" value="Two-component sensor histidine kinase"/>
    <property type="match status" value="1"/>
</dbReference>
<proteinExistence type="predicted"/>
<dbReference type="Pfam" id="PF02518">
    <property type="entry name" value="HATPase_c"/>
    <property type="match status" value="1"/>
</dbReference>
<dbReference type="InterPro" id="IPR005467">
    <property type="entry name" value="His_kinase_dom"/>
</dbReference>
<dbReference type="EMBL" id="FWXI01000018">
    <property type="protein sequence ID" value="SMD01687.1"/>
    <property type="molecule type" value="Genomic_DNA"/>
</dbReference>
<protein>
    <recommendedName>
        <fullName evidence="3">histidine kinase</fullName>
        <ecNumber evidence="3">2.7.13.3</ecNumber>
    </recommendedName>
</protein>
<feature type="transmembrane region" description="Helical" evidence="9">
    <location>
        <begin position="12"/>
        <end position="37"/>
    </location>
</feature>
<evidence type="ECO:0000256" key="5">
    <source>
        <dbReference type="ARBA" id="ARBA00022679"/>
    </source>
</evidence>
<keyword evidence="9" id="KW-0812">Transmembrane</keyword>
<dbReference type="InterPro" id="IPR050736">
    <property type="entry name" value="Sensor_HK_Regulatory"/>
</dbReference>
<gene>
    <name evidence="11" type="ORF">SAMN04488500_118121</name>
</gene>
<evidence type="ECO:0000313" key="11">
    <source>
        <dbReference type="EMBL" id="SMD01687.1"/>
    </source>
</evidence>
<evidence type="ECO:0000313" key="12">
    <source>
        <dbReference type="Proteomes" id="UP000192738"/>
    </source>
</evidence>
<dbReference type="SMART" id="SM00387">
    <property type="entry name" value="HATPase_c"/>
    <property type="match status" value="1"/>
</dbReference>
<name>A0A1W2DWH0_9FIRM</name>
<keyword evidence="6 11" id="KW-0418">Kinase</keyword>
<keyword evidence="12" id="KW-1185">Reference proteome</keyword>
<evidence type="ECO:0000256" key="3">
    <source>
        <dbReference type="ARBA" id="ARBA00012438"/>
    </source>
</evidence>
<dbReference type="GO" id="GO:0000155">
    <property type="term" value="F:phosphorelay sensor kinase activity"/>
    <property type="evidence" value="ECO:0007669"/>
    <property type="project" value="InterPro"/>
</dbReference>
<evidence type="ECO:0000256" key="8">
    <source>
        <dbReference type="ARBA" id="ARBA00023136"/>
    </source>
</evidence>
<evidence type="ECO:0000256" key="6">
    <source>
        <dbReference type="ARBA" id="ARBA00022777"/>
    </source>
</evidence>
<dbReference type="PANTHER" id="PTHR43711">
    <property type="entry name" value="TWO-COMPONENT HISTIDINE KINASE"/>
    <property type="match status" value="1"/>
</dbReference>
<reference evidence="11 12" key="1">
    <citation type="submission" date="2017-04" db="EMBL/GenBank/DDBJ databases">
        <authorList>
            <person name="Afonso C.L."/>
            <person name="Miller P.J."/>
            <person name="Scott M.A."/>
            <person name="Spackman E."/>
            <person name="Goraichik I."/>
            <person name="Dimitrov K.M."/>
            <person name="Suarez D.L."/>
            <person name="Swayne D.E."/>
        </authorList>
    </citation>
    <scope>NUCLEOTIDE SEQUENCE [LARGE SCALE GENOMIC DNA]</scope>
    <source>
        <strain evidence="11 12">DSM 5090</strain>
    </source>
</reference>
<dbReference type="PRINTS" id="PR00344">
    <property type="entry name" value="BCTRLSENSOR"/>
</dbReference>
<dbReference type="Proteomes" id="UP000192738">
    <property type="component" value="Unassembled WGS sequence"/>
</dbReference>
<dbReference type="Gene3D" id="3.30.565.10">
    <property type="entry name" value="Histidine kinase-like ATPase, C-terminal domain"/>
    <property type="match status" value="1"/>
</dbReference>
<comment type="subcellular location">
    <subcellularLocation>
        <location evidence="2">Membrane</location>
    </subcellularLocation>
</comment>
<keyword evidence="4" id="KW-0597">Phosphoprotein</keyword>
<dbReference type="SUPFAM" id="SSF47384">
    <property type="entry name" value="Homodimeric domain of signal transducing histidine kinase"/>
    <property type="match status" value="1"/>
</dbReference>
<organism evidence="11 12">
    <name type="scientific">Sporomusa malonica</name>
    <dbReference type="NCBI Taxonomy" id="112901"/>
    <lineage>
        <taxon>Bacteria</taxon>
        <taxon>Bacillati</taxon>
        <taxon>Bacillota</taxon>
        <taxon>Negativicutes</taxon>
        <taxon>Selenomonadales</taxon>
        <taxon>Sporomusaceae</taxon>
        <taxon>Sporomusa</taxon>
    </lineage>
</organism>
<evidence type="ECO:0000256" key="1">
    <source>
        <dbReference type="ARBA" id="ARBA00000085"/>
    </source>
</evidence>
<keyword evidence="7" id="KW-0902">Two-component regulatory system</keyword>
<evidence type="ECO:0000256" key="2">
    <source>
        <dbReference type="ARBA" id="ARBA00004370"/>
    </source>
</evidence>
<dbReference type="InterPro" id="IPR004358">
    <property type="entry name" value="Sig_transdc_His_kin-like_C"/>
</dbReference>
<accession>A0A1W2DWH0</accession>
<dbReference type="AlphaFoldDB" id="A0A1W2DWH0"/>
<dbReference type="EC" id="2.7.13.3" evidence="3"/>
<evidence type="ECO:0000256" key="4">
    <source>
        <dbReference type="ARBA" id="ARBA00022553"/>
    </source>
</evidence>
<dbReference type="OrthoDB" id="9786919at2"/>
<keyword evidence="5" id="KW-0808">Transferase</keyword>
<feature type="transmembrane region" description="Helical" evidence="9">
    <location>
        <begin position="168"/>
        <end position="196"/>
    </location>
</feature>
<dbReference type="InterPro" id="IPR036890">
    <property type="entry name" value="HATPase_C_sf"/>
</dbReference>
<evidence type="ECO:0000259" key="10">
    <source>
        <dbReference type="PROSITE" id="PS50109"/>
    </source>
</evidence>
<dbReference type="PROSITE" id="PS50109">
    <property type="entry name" value="HIS_KIN"/>
    <property type="match status" value="1"/>
</dbReference>